<organism evidence="7 8">
    <name type="scientific">Thalassobacterium sedimentorum</name>
    <dbReference type="NCBI Taxonomy" id="3041258"/>
    <lineage>
        <taxon>Bacteria</taxon>
        <taxon>Pseudomonadati</taxon>
        <taxon>Verrucomicrobiota</taxon>
        <taxon>Opitutia</taxon>
        <taxon>Puniceicoccales</taxon>
        <taxon>Coraliomargaritaceae</taxon>
        <taxon>Thalassobacterium</taxon>
    </lineage>
</organism>
<feature type="domain" description="Penicillin-binding protein dimerisation" evidence="6">
    <location>
        <begin position="54"/>
        <end position="207"/>
    </location>
</feature>
<feature type="transmembrane region" description="Helical" evidence="4">
    <location>
        <begin position="12"/>
        <end position="31"/>
    </location>
</feature>
<dbReference type="InterPro" id="IPR036138">
    <property type="entry name" value="PBP_dimer_sf"/>
</dbReference>
<gene>
    <name evidence="7" type="ORF">QEH59_09195</name>
</gene>
<keyword evidence="2" id="KW-0645">Protease</keyword>
<evidence type="ECO:0000259" key="5">
    <source>
        <dbReference type="Pfam" id="PF00905"/>
    </source>
</evidence>
<reference evidence="7 8" key="1">
    <citation type="submission" date="2023-04" db="EMBL/GenBank/DDBJ databases">
        <title>A novel bacteria isolated from coastal sediment.</title>
        <authorList>
            <person name="Liu X.-J."/>
            <person name="Du Z.-J."/>
        </authorList>
    </citation>
    <scope>NUCLEOTIDE SEQUENCE [LARGE SCALE GENOMIC DNA]</scope>
    <source>
        <strain evidence="7 8">SDUM461004</strain>
    </source>
</reference>
<dbReference type="Gene3D" id="3.90.1310.10">
    <property type="entry name" value="Penicillin-binding protein 2a (Domain 2)"/>
    <property type="match status" value="1"/>
</dbReference>
<evidence type="ECO:0000256" key="3">
    <source>
        <dbReference type="ARBA" id="ARBA00023136"/>
    </source>
</evidence>
<dbReference type="Gene3D" id="3.30.450.330">
    <property type="match status" value="1"/>
</dbReference>
<dbReference type="PANTHER" id="PTHR30627:SF1">
    <property type="entry name" value="PEPTIDOGLYCAN D,D-TRANSPEPTIDASE FTSI"/>
    <property type="match status" value="1"/>
</dbReference>
<evidence type="ECO:0000256" key="4">
    <source>
        <dbReference type="SAM" id="Phobius"/>
    </source>
</evidence>
<name>A0ABU1AIG0_9BACT</name>
<keyword evidence="8" id="KW-1185">Reference proteome</keyword>
<dbReference type="Proteomes" id="UP001243717">
    <property type="component" value="Unassembled WGS sequence"/>
</dbReference>
<evidence type="ECO:0000256" key="1">
    <source>
        <dbReference type="ARBA" id="ARBA00004370"/>
    </source>
</evidence>
<protein>
    <submittedName>
        <fullName evidence="7">Penicillin-binding protein 2</fullName>
    </submittedName>
</protein>
<evidence type="ECO:0000313" key="8">
    <source>
        <dbReference type="Proteomes" id="UP001243717"/>
    </source>
</evidence>
<dbReference type="InterPro" id="IPR050515">
    <property type="entry name" value="Beta-lactam/transpept"/>
</dbReference>
<sequence>MSKAFVSSGRSSLISLAVACAFCVLLGRLFYLHVWDQDTLLEYVEGNRKMVNVVEARRGNIVDTRGNLLATTRTSYNIGVDPQAVLDSDLEKLPELARILGKPLSEIEEKIARKTRKVSEDSKEVRLIRWAVLAKEVDEATHDAIKALGFRAVYGNQSHSRAYPAGQLAAHVLGYVNKEETPVTGVERFFDYYLRGQDGWRETERDGKRHELAQYREREVEPTDGLNLELSIDQMVQHIVEAEITRLAQEYEPKGISVIVSQPTTGAVLAMANYPSYDPNEFYNTKKYPIGSQRNRALTDVFEPGSTFKIVPAAAALNEGLVHADDMFQTGVKRVSYKGRTLSLPDDHRIYESLSVHDIVMKSSNRGAAHLGLLLGEQRLHDYAAAFGFGETTGCDLGGEITGTLHAPRNWDGLTITRLPMGHAVSATPMQVHSAMSVIANHGVLMEPMMAKRVFDANGQDVIRFKPKAKRRVISTEVAHSVASMLADVVGDQGTARRAAIDNYDVAGKTGTTQKIVNGRYSRQHHVASFSGFFPAENPSLVITVVVDDPQSNGVGYGGAVAAPAFRNIAEACIAYLGIRPARSDASFVNLQPSIYDRSSRISN</sequence>
<dbReference type="PANTHER" id="PTHR30627">
    <property type="entry name" value="PEPTIDOGLYCAN D,D-TRANSPEPTIDASE"/>
    <property type="match status" value="1"/>
</dbReference>
<dbReference type="EMBL" id="JARXIC010000012">
    <property type="protein sequence ID" value="MDQ8194600.1"/>
    <property type="molecule type" value="Genomic_DNA"/>
</dbReference>
<evidence type="ECO:0000256" key="2">
    <source>
        <dbReference type="ARBA" id="ARBA00022645"/>
    </source>
</evidence>
<dbReference type="Gene3D" id="3.40.710.10">
    <property type="entry name" value="DD-peptidase/beta-lactamase superfamily"/>
    <property type="match status" value="1"/>
</dbReference>
<keyword evidence="3 4" id="KW-0472">Membrane</keyword>
<dbReference type="InterPro" id="IPR001460">
    <property type="entry name" value="PCN-bd_Tpept"/>
</dbReference>
<dbReference type="SUPFAM" id="SSF56601">
    <property type="entry name" value="beta-lactamase/transpeptidase-like"/>
    <property type="match status" value="1"/>
</dbReference>
<evidence type="ECO:0000313" key="7">
    <source>
        <dbReference type="EMBL" id="MDQ8194600.1"/>
    </source>
</evidence>
<keyword evidence="4" id="KW-0812">Transmembrane</keyword>
<dbReference type="InterPro" id="IPR005311">
    <property type="entry name" value="PBP_dimer"/>
</dbReference>
<dbReference type="SUPFAM" id="SSF56519">
    <property type="entry name" value="Penicillin binding protein dimerisation domain"/>
    <property type="match status" value="1"/>
</dbReference>
<dbReference type="Pfam" id="PF00905">
    <property type="entry name" value="Transpeptidase"/>
    <property type="match status" value="1"/>
</dbReference>
<feature type="domain" description="Penicillin-binding protein transpeptidase" evidence="5">
    <location>
        <begin position="257"/>
        <end position="570"/>
    </location>
</feature>
<keyword evidence="4" id="KW-1133">Transmembrane helix</keyword>
<accession>A0ABU1AIG0</accession>
<keyword evidence="2" id="KW-0378">Hydrolase</keyword>
<evidence type="ECO:0000259" key="6">
    <source>
        <dbReference type="Pfam" id="PF03717"/>
    </source>
</evidence>
<dbReference type="Pfam" id="PF03717">
    <property type="entry name" value="PBP_dimer"/>
    <property type="match status" value="1"/>
</dbReference>
<dbReference type="RefSeq" id="WP_308985067.1">
    <property type="nucleotide sequence ID" value="NZ_JARXIC010000012.1"/>
</dbReference>
<proteinExistence type="predicted"/>
<comment type="caution">
    <text evidence="7">The sequence shown here is derived from an EMBL/GenBank/DDBJ whole genome shotgun (WGS) entry which is preliminary data.</text>
</comment>
<dbReference type="InterPro" id="IPR012338">
    <property type="entry name" value="Beta-lactam/transpept-like"/>
</dbReference>
<keyword evidence="2" id="KW-0121">Carboxypeptidase</keyword>
<comment type="subcellular location">
    <subcellularLocation>
        <location evidence="1">Membrane</location>
    </subcellularLocation>
</comment>